<proteinExistence type="predicted"/>
<sequence>MRKMTLNDIKDIKRIGETSVNHSIDHSVNLFRVRTLESKGTERSTPPRDPDEVKALNYLARNKLLSAMSNGTVQYDKERRVLSIAKYSRSE</sequence>
<protein>
    <submittedName>
        <fullName evidence="1">Uncharacterized protein</fullName>
    </submittedName>
</protein>
<comment type="caution">
    <text evidence="1">The sequence shown here is derived from an EMBL/GenBank/DDBJ whole genome shotgun (WGS) entry which is preliminary data.</text>
</comment>
<organism evidence="1 2">
    <name type="scientific">Cohnella silvisoli</name>
    <dbReference type="NCBI Taxonomy" id="2873699"/>
    <lineage>
        <taxon>Bacteria</taxon>
        <taxon>Bacillati</taxon>
        <taxon>Bacillota</taxon>
        <taxon>Bacilli</taxon>
        <taxon>Bacillales</taxon>
        <taxon>Paenibacillaceae</taxon>
        <taxon>Cohnella</taxon>
    </lineage>
</organism>
<accession>A0ABV1L400</accession>
<dbReference type="EMBL" id="JASKHM010000027">
    <property type="protein sequence ID" value="MEQ4486981.1"/>
    <property type="molecule type" value="Genomic_DNA"/>
</dbReference>
<dbReference type="RefSeq" id="WP_232190054.1">
    <property type="nucleotide sequence ID" value="NZ_JAIOAP010000026.1"/>
</dbReference>
<gene>
    <name evidence="1" type="ORF">QJS35_31850</name>
</gene>
<reference evidence="1 2" key="1">
    <citation type="journal article" date="2023" name="Genome Announc.">
        <title>Pan-Genome Analyses of the Genus Cohnella and Proposal of the Novel Species Cohnella silvisoli sp. nov., Isolated from Forest Soil.</title>
        <authorList>
            <person name="Wang C."/>
            <person name="Mao L."/>
            <person name="Bao G."/>
            <person name="Zhu H."/>
        </authorList>
    </citation>
    <scope>NUCLEOTIDE SEQUENCE [LARGE SCALE GENOMIC DNA]</scope>
    <source>
        <strain evidence="1 2">NL03-T5-1</strain>
    </source>
</reference>
<evidence type="ECO:0000313" key="2">
    <source>
        <dbReference type="Proteomes" id="UP001493487"/>
    </source>
</evidence>
<evidence type="ECO:0000313" key="1">
    <source>
        <dbReference type="EMBL" id="MEQ4486981.1"/>
    </source>
</evidence>
<name>A0ABV1L400_9BACL</name>
<keyword evidence="2" id="KW-1185">Reference proteome</keyword>
<dbReference type="Proteomes" id="UP001493487">
    <property type="component" value="Unassembled WGS sequence"/>
</dbReference>